<accession>A0A5B0M3Z3</accession>
<proteinExistence type="predicted"/>
<keyword evidence="1" id="KW-0732">Signal</keyword>
<protein>
    <submittedName>
        <fullName evidence="2">Uncharacterized protein</fullName>
    </submittedName>
</protein>
<organism evidence="2 5">
    <name type="scientific">Puccinia graminis f. sp. tritici</name>
    <dbReference type="NCBI Taxonomy" id="56615"/>
    <lineage>
        <taxon>Eukaryota</taxon>
        <taxon>Fungi</taxon>
        <taxon>Dikarya</taxon>
        <taxon>Basidiomycota</taxon>
        <taxon>Pucciniomycotina</taxon>
        <taxon>Pucciniomycetes</taxon>
        <taxon>Pucciniales</taxon>
        <taxon>Pucciniaceae</taxon>
        <taxon>Puccinia</taxon>
    </lineage>
</organism>
<reference evidence="4 5" key="1">
    <citation type="submission" date="2019-05" db="EMBL/GenBank/DDBJ databases">
        <title>Emergence of the Ug99 lineage of the wheat stem rust pathogen through somatic hybridization.</title>
        <authorList>
            <person name="Li F."/>
            <person name="Upadhyaya N.M."/>
            <person name="Sperschneider J."/>
            <person name="Matny O."/>
            <person name="Nguyen-Phuc H."/>
            <person name="Mago R."/>
            <person name="Raley C."/>
            <person name="Miller M.E."/>
            <person name="Silverstein K.A.T."/>
            <person name="Henningsen E."/>
            <person name="Hirsch C.D."/>
            <person name="Visser B."/>
            <person name="Pretorius Z.A."/>
            <person name="Steffenson B.J."/>
            <person name="Schwessinger B."/>
            <person name="Dodds P.N."/>
            <person name="Figueroa M."/>
        </authorList>
    </citation>
    <scope>NUCLEOTIDE SEQUENCE [LARGE SCALE GENOMIC DNA]</scope>
    <source>
        <strain evidence="3">21-0</strain>
        <strain evidence="2 5">Ug99</strain>
    </source>
</reference>
<dbReference type="AlphaFoldDB" id="A0A5B0M3Z3"/>
<dbReference type="EMBL" id="VSWC01000157">
    <property type="protein sequence ID" value="KAA1074826.1"/>
    <property type="molecule type" value="Genomic_DNA"/>
</dbReference>
<comment type="caution">
    <text evidence="2">The sequence shown here is derived from an EMBL/GenBank/DDBJ whole genome shotgun (WGS) entry which is preliminary data.</text>
</comment>
<evidence type="ECO:0000313" key="5">
    <source>
        <dbReference type="Proteomes" id="UP000325313"/>
    </source>
</evidence>
<feature type="signal peptide" evidence="1">
    <location>
        <begin position="1"/>
        <end position="23"/>
    </location>
</feature>
<keyword evidence="4" id="KW-1185">Reference proteome</keyword>
<evidence type="ECO:0000313" key="3">
    <source>
        <dbReference type="EMBL" id="KAA1074826.1"/>
    </source>
</evidence>
<dbReference type="Proteomes" id="UP000324748">
    <property type="component" value="Unassembled WGS sequence"/>
</dbReference>
<gene>
    <name evidence="3" type="ORF">PGT21_022076</name>
    <name evidence="2" type="ORF">PGTUg99_007455</name>
</gene>
<evidence type="ECO:0000313" key="2">
    <source>
        <dbReference type="EMBL" id="KAA1070993.1"/>
    </source>
</evidence>
<evidence type="ECO:0000313" key="4">
    <source>
        <dbReference type="Proteomes" id="UP000324748"/>
    </source>
</evidence>
<feature type="chain" id="PRO_5036366092" evidence="1">
    <location>
        <begin position="24"/>
        <end position="226"/>
    </location>
</feature>
<dbReference type="EMBL" id="VDEP01000481">
    <property type="protein sequence ID" value="KAA1070993.1"/>
    <property type="molecule type" value="Genomic_DNA"/>
</dbReference>
<name>A0A5B0M3Z3_PUCGR</name>
<sequence length="226" mass="24841">MFIRKLPIPACLIFLIIVKFLGATPAPSDVSSLSSGFPLAIRSLRPVLKDPSSDKLLHKRGADTRQDDAYYTCQTVQLNIANTDSYFFALKMSALSDVMTSQQAAQANEKIDGLLSIDGSSLAGHKQLASKNFPKDAQIQSAMTNITRLNTPYVNALNKAKATAGMKSQIFHQGMGKAWDALRPLVKGQNWILNFLVLRESTRDLKITPSVFSDFVSLKYIASPFL</sequence>
<dbReference type="Proteomes" id="UP000325313">
    <property type="component" value="Unassembled WGS sequence"/>
</dbReference>
<dbReference type="OrthoDB" id="10288852at2759"/>
<evidence type="ECO:0000256" key="1">
    <source>
        <dbReference type="SAM" id="SignalP"/>
    </source>
</evidence>